<evidence type="ECO:0000256" key="6">
    <source>
        <dbReference type="NCBIfam" id="TIGR01068"/>
    </source>
</evidence>
<dbReference type="Gene3D" id="3.40.30.10">
    <property type="entry name" value="Glutaredoxin"/>
    <property type="match status" value="1"/>
</dbReference>
<evidence type="ECO:0000256" key="4">
    <source>
        <dbReference type="ARBA" id="ARBA00023157"/>
    </source>
</evidence>
<keyword evidence="3" id="KW-0249">Electron transport</keyword>
<dbReference type="PANTHER" id="PTHR45663">
    <property type="entry name" value="GEO12009P1"/>
    <property type="match status" value="1"/>
</dbReference>
<keyword evidence="2" id="KW-0813">Transport</keyword>
<dbReference type="PANTHER" id="PTHR45663:SF11">
    <property type="entry name" value="GEO12009P1"/>
    <property type="match status" value="1"/>
</dbReference>
<name>A0ABV6JZ84_9PROT</name>
<dbReference type="PIRSF" id="PIRSF000077">
    <property type="entry name" value="Thioredoxin"/>
    <property type="match status" value="1"/>
</dbReference>
<keyword evidence="4" id="KW-1015">Disulfide bond</keyword>
<comment type="similarity">
    <text evidence="1 7">Belongs to the thioredoxin family.</text>
</comment>
<dbReference type="Pfam" id="PF00085">
    <property type="entry name" value="Thioredoxin"/>
    <property type="match status" value="1"/>
</dbReference>
<evidence type="ECO:0000256" key="5">
    <source>
        <dbReference type="ARBA" id="ARBA00023284"/>
    </source>
</evidence>
<organism evidence="9 10">
    <name type="scientific">Roseomonas elaeocarpi</name>
    <dbReference type="NCBI Taxonomy" id="907779"/>
    <lineage>
        <taxon>Bacteria</taxon>
        <taxon>Pseudomonadati</taxon>
        <taxon>Pseudomonadota</taxon>
        <taxon>Alphaproteobacteria</taxon>
        <taxon>Acetobacterales</taxon>
        <taxon>Roseomonadaceae</taxon>
        <taxon>Roseomonas</taxon>
    </lineage>
</organism>
<evidence type="ECO:0000259" key="8">
    <source>
        <dbReference type="PROSITE" id="PS51352"/>
    </source>
</evidence>
<dbReference type="NCBIfam" id="NF006898">
    <property type="entry name" value="PRK09381.1"/>
    <property type="match status" value="1"/>
</dbReference>
<dbReference type="RefSeq" id="WP_377046406.1">
    <property type="nucleotide sequence ID" value="NZ_JBHLUN010000016.1"/>
</dbReference>
<dbReference type="CDD" id="cd02947">
    <property type="entry name" value="TRX_family"/>
    <property type="match status" value="1"/>
</dbReference>
<dbReference type="PROSITE" id="PS51352">
    <property type="entry name" value="THIOREDOXIN_2"/>
    <property type="match status" value="1"/>
</dbReference>
<evidence type="ECO:0000256" key="2">
    <source>
        <dbReference type="ARBA" id="ARBA00022448"/>
    </source>
</evidence>
<sequence length="109" mass="11728">MSANTKAVSDSSFQADVLEAPGPVLVDFWAEWCGPCRQVAPLLDEVARDYAGKLTVAKVNIDENPASPNDYAVRGIPTMILFRDGKPAATLVGAQPKSKLREWLDGNLA</sequence>
<feature type="domain" description="Thioredoxin" evidence="8">
    <location>
        <begin position="1"/>
        <end position="109"/>
    </location>
</feature>
<accession>A0ABV6JZ84</accession>
<dbReference type="PROSITE" id="PS00194">
    <property type="entry name" value="THIOREDOXIN_1"/>
    <property type="match status" value="1"/>
</dbReference>
<gene>
    <name evidence="9" type="primary">trxA</name>
    <name evidence="9" type="ORF">ACFFGY_20565</name>
</gene>
<dbReference type="InterPro" id="IPR013766">
    <property type="entry name" value="Thioredoxin_domain"/>
</dbReference>
<comment type="caution">
    <text evidence="9">The sequence shown here is derived from an EMBL/GenBank/DDBJ whole genome shotgun (WGS) entry which is preliminary data.</text>
</comment>
<dbReference type="Proteomes" id="UP001589865">
    <property type="component" value="Unassembled WGS sequence"/>
</dbReference>
<evidence type="ECO:0000313" key="10">
    <source>
        <dbReference type="Proteomes" id="UP001589865"/>
    </source>
</evidence>
<dbReference type="SUPFAM" id="SSF52833">
    <property type="entry name" value="Thioredoxin-like"/>
    <property type="match status" value="1"/>
</dbReference>
<dbReference type="InterPro" id="IPR005746">
    <property type="entry name" value="Thioredoxin"/>
</dbReference>
<proteinExistence type="inferred from homology"/>
<dbReference type="EMBL" id="JBHLUN010000016">
    <property type="protein sequence ID" value="MFC0410650.1"/>
    <property type="molecule type" value="Genomic_DNA"/>
</dbReference>
<dbReference type="PRINTS" id="PR00421">
    <property type="entry name" value="THIOREDOXIN"/>
</dbReference>
<evidence type="ECO:0000256" key="1">
    <source>
        <dbReference type="ARBA" id="ARBA00008987"/>
    </source>
</evidence>
<keyword evidence="10" id="KW-1185">Reference proteome</keyword>
<evidence type="ECO:0000256" key="3">
    <source>
        <dbReference type="ARBA" id="ARBA00022982"/>
    </source>
</evidence>
<dbReference type="NCBIfam" id="TIGR01068">
    <property type="entry name" value="thioredoxin"/>
    <property type="match status" value="1"/>
</dbReference>
<keyword evidence="5" id="KW-0676">Redox-active center</keyword>
<protein>
    <recommendedName>
        <fullName evidence="6 7">Thioredoxin</fullName>
    </recommendedName>
</protein>
<evidence type="ECO:0000256" key="7">
    <source>
        <dbReference type="PIRNR" id="PIRNR000077"/>
    </source>
</evidence>
<dbReference type="InterPro" id="IPR017937">
    <property type="entry name" value="Thioredoxin_CS"/>
</dbReference>
<reference evidence="9 10" key="1">
    <citation type="submission" date="2024-09" db="EMBL/GenBank/DDBJ databases">
        <authorList>
            <person name="Sun Q."/>
            <person name="Mori K."/>
        </authorList>
    </citation>
    <scope>NUCLEOTIDE SEQUENCE [LARGE SCALE GENOMIC DNA]</scope>
    <source>
        <strain evidence="9 10">TBRC 5777</strain>
    </source>
</reference>
<evidence type="ECO:0000313" key="9">
    <source>
        <dbReference type="EMBL" id="MFC0410650.1"/>
    </source>
</evidence>
<dbReference type="InterPro" id="IPR036249">
    <property type="entry name" value="Thioredoxin-like_sf"/>
</dbReference>